<evidence type="ECO:0000313" key="2">
    <source>
        <dbReference type="EMBL" id="EMA55817.1"/>
    </source>
</evidence>
<dbReference type="Proteomes" id="UP000011680">
    <property type="component" value="Unassembled WGS sequence"/>
</dbReference>
<evidence type="ECO:0000313" key="3">
    <source>
        <dbReference type="Proteomes" id="UP000011680"/>
    </source>
</evidence>
<sequence>MVVFRVMMDDRSIRELKMMIGGGALMSTGATLYTISGWPATGGFFVLAIGLILLVSGASGY</sequence>
<proteinExistence type="predicted"/>
<feature type="transmembrane region" description="Helical" evidence="1">
    <location>
        <begin position="41"/>
        <end position="60"/>
    </location>
</feature>
<gene>
    <name evidence="2" type="ORF">C451_05038</name>
</gene>
<protein>
    <submittedName>
        <fullName evidence="2">Uncharacterized protein</fullName>
    </submittedName>
</protein>
<comment type="caution">
    <text evidence="2">The sequence shown here is derived from an EMBL/GenBank/DDBJ whole genome shotgun (WGS) entry which is preliminary data.</text>
</comment>
<dbReference type="AlphaFoldDB" id="M0NCV6"/>
<reference evidence="2 3" key="1">
    <citation type="journal article" date="2014" name="PLoS Genet.">
        <title>Phylogenetically driven sequencing of extremely halophilic archaea reveals strategies for static and dynamic osmo-response.</title>
        <authorList>
            <person name="Becker E.A."/>
            <person name="Seitzer P.M."/>
            <person name="Tritt A."/>
            <person name="Larsen D."/>
            <person name="Krusor M."/>
            <person name="Yao A.I."/>
            <person name="Wu D."/>
            <person name="Madern D."/>
            <person name="Eisen J.A."/>
            <person name="Darling A.E."/>
            <person name="Facciotti M.T."/>
        </authorList>
    </citation>
    <scope>NUCLEOTIDE SEQUENCE [LARGE SCALE GENOMIC DNA]</scope>
    <source>
        <strain evidence="2 3">JCM 13552</strain>
    </source>
</reference>
<keyword evidence="1" id="KW-0472">Membrane</keyword>
<evidence type="ECO:0000256" key="1">
    <source>
        <dbReference type="SAM" id="Phobius"/>
    </source>
</evidence>
<organism evidence="2 3">
    <name type="scientific">Halococcus thailandensis JCM 13552</name>
    <dbReference type="NCBI Taxonomy" id="1227457"/>
    <lineage>
        <taxon>Archaea</taxon>
        <taxon>Methanobacteriati</taxon>
        <taxon>Methanobacteriota</taxon>
        <taxon>Stenosarchaea group</taxon>
        <taxon>Halobacteria</taxon>
        <taxon>Halobacteriales</taxon>
        <taxon>Halococcaceae</taxon>
        <taxon>Halococcus</taxon>
    </lineage>
</organism>
<keyword evidence="1" id="KW-0812">Transmembrane</keyword>
<dbReference type="EMBL" id="AOMF01000103">
    <property type="protein sequence ID" value="EMA55817.1"/>
    <property type="molecule type" value="Genomic_DNA"/>
</dbReference>
<keyword evidence="3" id="KW-1185">Reference proteome</keyword>
<accession>M0NCV6</accession>
<keyword evidence="1" id="KW-1133">Transmembrane helix</keyword>
<name>M0NCV6_9EURY</name>